<gene>
    <name evidence="2" type="ORF">DOK78_000095</name>
</gene>
<dbReference type="InterPro" id="IPR007737">
    <property type="entry name" value="Mga_HTH"/>
</dbReference>
<dbReference type="Proteomes" id="UP000664701">
    <property type="component" value="Chromosome"/>
</dbReference>
<evidence type="ECO:0000313" key="3">
    <source>
        <dbReference type="Proteomes" id="UP000664701"/>
    </source>
</evidence>
<protein>
    <recommendedName>
        <fullName evidence="1">Mga helix-turn-helix domain-containing protein</fullName>
    </recommendedName>
</protein>
<dbReference type="RefSeq" id="WP_207871700.1">
    <property type="nucleotide sequence ID" value="NZ_CP147251.1"/>
</dbReference>
<accession>A0ABZ2SJ57</accession>
<reference evidence="2 3" key="1">
    <citation type="submission" date="2024-03" db="EMBL/GenBank/DDBJ databases">
        <title>The Genome Sequence of Enterococcus sp. DIV2402.</title>
        <authorList>
            <consortium name="The Broad Institute Genomics Platform"/>
            <consortium name="The Broad Institute Microbial Omics Core"/>
            <consortium name="The Broad Institute Genomic Center for Infectious Diseases"/>
            <person name="Earl A."/>
            <person name="Manson A."/>
            <person name="Gilmore M."/>
            <person name="Schwartman J."/>
            <person name="Shea T."/>
            <person name="Abouelleil A."/>
            <person name="Cao P."/>
            <person name="Chapman S."/>
            <person name="Cusick C."/>
            <person name="Young S."/>
            <person name="Neafsey D."/>
            <person name="Nusbaum C."/>
            <person name="Birren B."/>
        </authorList>
    </citation>
    <scope>NUCLEOTIDE SEQUENCE [LARGE SCALE GENOMIC DNA]</scope>
    <source>
        <strain evidence="2 3">DIV2402</strain>
    </source>
</reference>
<evidence type="ECO:0000259" key="1">
    <source>
        <dbReference type="Pfam" id="PF05043"/>
    </source>
</evidence>
<organism evidence="2 3">
    <name type="scientific">Candidatus Enterococcus lowellii</name>
    <dbReference type="NCBI Taxonomy" id="2230877"/>
    <lineage>
        <taxon>Bacteria</taxon>
        <taxon>Bacillati</taxon>
        <taxon>Bacillota</taxon>
        <taxon>Bacilli</taxon>
        <taxon>Lactobacillales</taxon>
        <taxon>Enterococcaceae</taxon>
        <taxon>Enterococcus</taxon>
    </lineage>
</organism>
<keyword evidence="3" id="KW-1185">Reference proteome</keyword>
<dbReference type="EMBL" id="CP147251">
    <property type="protein sequence ID" value="WYJ75520.1"/>
    <property type="molecule type" value="Genomic_DNA"/>
</dbReference>
<name>A0ABZ2SJ57_9ENTE</name>
<dbReference type="Gene3D" id="1.10.10.10">
    <property type="entry name" value="Winged helix-like DNA-binding domain superfamily/Winged helix DNA-binding domain"/>
    <property type="match status" value="1"/>
</dbReference>
<dbReference type="Pfam" id="PF05043">
    <property type="entry name" value="Mga"/>
    <property type="match status" value="1"/>
</dbReference>
<evidence type="ECO:0000313" key="2">
    <source>
        <dbReference type="EMBL" id="WYJ75520.1"/>
    </source>
</evidence>
<dbReference type="InterPro" id="IPR036388">
    <property type="entry name" value="WH-like_DNA-bd_sf"/>
</dbReference>
<feature type="domain" description="Mga helix-turn-helix" evidence="1">
    <location>
        <begin position="84"/>
        <end position="164"/>
    </location>
</feature>
<sequence length="464" mass="54924">MFGFSKEVLLKRELLLFLDQQEECVTSEMLAIKMKTVTSQTIRKVLKDLSALIASLYNQEQLNLHISTKYGVKLTRKGANFTPVFEKLYSEDLVYGIFRELMLSRFFSTEDFCQQQQISVSKARRVIRQINEFLIPYECVLKVGRKVSITGKESQIRLLFFMFFYYVHRKISQVKWIEKETYLMLSRSVCQAFYLIPAKQNIEVLALWLFINLHSQSLGKELEITFDKQAYMLELPQSDCSQSDWTYLLFVMYSLDFINFEPQLTFEILHQKDIEEVINEWITLFEQHVRVLNKNEKKQLYIKRYKRLLLEKMIPLKDIYTIFKLSSQVRSETNNPYAASVFNQLWRLFIQKFPHLSTELNRRYFLDTCFYFGSSESLVAPVYCRWHSSLSVERLQQMEKIIQHDLMKLAKVTFVESHDSAVVISTESPQAGILIDPMLSKRDLTFLREEIKKRIQITHIVSSS</sequence>
<proteinExistence type="predicted"/>